<dbReference type="EMBL" id="JACGCM010002378">
    <property type="protein sequence ID" value="KAF6140423.1"/>
    <property type="molecule type" value="Genomic_DNA"/>
</dbReference>
<gene>
    <name evidence="1" type="ORF">GIB67_005290</name>
</gene>
<keyword evidence="2" id="KW-1185">Reference proteome</keyword>
<protein>
    <submittedName>
        <fullName evidence="1">Uncharacterized protein</fullName>
    </submittedName>
</protein>
<name>A0A7J7LCS4_9MAGN</name>
<proteinExistence type="predicted"/>
<accession>A0A7J7LCS4</accession>
<sequence>SHYVRLFIRTIRPVIGYRHIAHEIHLPSPRPLSSYLKCNFVSLSRLLILSSRPVLDPL</sequence>
<reference evidence="1 2" key="1">
    <citation type="journal article" date="2020" name="IScience">
        <title>Genome Sequencing of the Endangered Kingdonia uniflora (Circaeasteraceae, Ranunculales) Reveals Potential Mechanisms of Evolutionary Specialization.</title>
        <authorList>
            <person name="Sun Y."/>
            <person name="Deng T."/>
            <person name="Zhang A."/>
            <person name="Moore M.J."/>
            <person name="Landis J.B."/>
            <person name="Lin N."/>
            <person name="Zhang H."/>
            <person name="Zhang X."/>
            <person name="Huang J."/>
            <person name="Zhang X."/>
            <person name="Sun H."/>
            <person name="Wang H."/>
        </authorList>
    </citation>
    <scope>NUCLEOTIDE SEQUENCE [LARGE SCALE GENOMIC DNA]</scope>
    <source>
        <strain evidence="1">TB1705</strain>
        <tissue evidence="1">Leaf</tissue>
    </source>
</reference>
<dbReference type="AlphaFoldDB" id="A0A7J7LCS4"/>
<organism evidence="1 2">
    <name type="scientific">Kingdonia uniflora</name>
    <dbReference type="NCBI Taxonomy" id="39325"/>
    <lineage>
        <taxon>Eukaryota</taxon>
        <taxon>Viridiplantae</taxon>
        <taxon>Streptophyta</taxon>
        <taxon>Embryophyta</taxon>
        <taxon>Tracheophyta</taxon>
        <taxon>Spermatophyta</taxon>
        <taxon>Magnoliopsida</taxon>
        <taxon>Ranunculales</taxon>
        <taxon>Circaeasteraceae</taxon>
        <taxon>Kingdonia</taxon>
    </lineage>
</organism>
<feature type="non-terminal residue" evidence="1">
    <location>
        <position position="1"/>
    </location>
</feature>
<evidence type="ECO:0000313" key="2">
    <source>
        <dbReference type="Proteomes" id="UP000541444"/>
    </source>
</evidence>
<evidence type="ECO:0000313" key="1">
    <source>
        <dbReference type="EMBL" id="KAF6140423.1"/>
    </source>
</evidence>
<dbReference type="Proteomes" id="UP000541444">
    <property type="component" value="Unassembled WGS sequence"/>
</dbReference>
<comment type="caution">
    <text evidence="1">The sequence shown here is derived from an EMBL/GenBank/DDBJ whole genome shotgun (WGS) entry which is preliminary data.</text>
</comment>